<dbReference type="InterPro" id="IPR018192">
    <property type="entry name" value="Ribosomal_uS5_N_CS"/>
</dbReference>
<dbReference type="Proteomes" id="UP000231480">
    <property type="component" value="Unassembled WGS sequence"/>
</dbReference>
<dbReference type="InterPro" id="IPR005324">
    <property type="entry name" value="Ribosomal_uS5_C"/>
</dbReference>
<dbReference type="FunFam" id="3.30.230.10:FF:000002">
    <property type="entry name" value="30S ribosomal protein S5"/>
    <property type="match status" value="1"/>
</dbReference>
<evidence type="ECO:0000256" key="3">
    <source>
        <dbReference type="ARBA" id="ARBA00023274"/>
    </source>
</evidence>
<dbReference type="GO" id="GO:0003735">
    <property type="term" value="F:structural constituent of ribosome"/>
    <property type="evidence" value="ECO:0007669"/>
    <property type="project" value="UniProtKB-UniRule"/>
</dbReference>
<evidence type="ECO:0000256" key="5">
    <source>
        <dbReference type="ARBA" id="ARBA00035519"/>
    </source>
</evidence>
<evidence type="ECO:0000256" key="7">
    <source>
        <dbReference type="RuleBase" id="RU003823"/>
    </source>
</evidence>
<dbReference type="GO" id="GO:0006412">
    <property type="term" value="P:translation"/>
    <property type="evidence" value="ECO:0007669"/>
    <property type="project" value="InterPro"/>
</dbReference>
<feature type="domain" description="S5 DRBM" evidence="8">
    <location>
        <begin position="7"/>
        <end position="70"/>
    </location>
</feature>
<dbReference type="AlphaFoldDB" id="A0A2G9YFS9"/>
<comment type="similarity">
    <text evidence="1 7">Belongs to the universal ribosomal protein uS5 family.</text>
</comment>
<evidence type="ECO:0000256" key="2">
    <source>
        <dbReference type="ARBA" id="ARBA00022980"/>
    </source>
</evidence>
<organism evidence="9 10">
    <name type="scientific">Candidatus Portnoybacteria bacterium CG23_combo_of_CG06-09_8_20_14_all_37_13</name>
    <dbReference type="NCBI Taxonomy" id="1974819"/>
    <lineage>
        <taxon>Bacteria</taxon>
        <taxon>Candidatus Portnoyibacteriota</taxon>
    </lineage>
</organism>
<dbReference type="InterPro" id="IPR020568">
    <property type="entry name" value="Ribosomal_Su5_D2-typ_SF"/>
</dbReference>
<dbReference type="EMBL" id="PCRH01000006">
    <property type="protein sequence ID" value="PIP17371.1"/>
    <property type="molecule type" value="Genomic_DNA"/>
</dbReference>
<name>A0A2G9YFS9_9BACT</name>
<evidence type="ECO:0000313" key="9">
    <source>
        <dbReference type="EMBL" id="PIP17371.1"/>
    </source>
</evidence>
<dbReference type="InterPro" id="IPR013810">
    <property type="entry name" value="Ribosomal_uS5_N"/>
</dbReference>
<dbReference type="PROSITE" id="PS50881">
    <property type="entry name" value="S5_DSRBD"/>
    <property type="match status" value="1"/>
</dbReference>
<evidence type="ECO:0000256" key="6">
    <source>
        <dbReference type="PROSITE-ProRule" id="PRU00268"/>
    </source>
</evidence>
<evidence type="ECO:0000259" key="8">
    <source>
        <dbReference type="PROSITE" id="PS50881"/>
    </source>
</evidence>
<reference evidence="9 10" key="1">
    <citation type="submission" date="2017-09" db="EMBL/GenBank/DDBJ databases">
        <title>Depth-based differentiation of microbial function through sediment-hosted aquifers and enrichment of novel symbionts in the deep terrestrial subsurface.</title>
        <authorList>
            <person name="Probst A.J."/>
            <person name="Ladd B."/>
            <person name="Jarett J.K."/>
            <person name="Geller-Mcgrath D.E."/>
            <person name="Sieber C.M."/>
            <person name="Emerson J.B."/>
            <person name="Anantharaman K."/>
            <person name="Thomas B.C."/>
            <person name="Malmstrom R."/>
            <person name="Stieglmeier M."/>
            <person name="Klingl A."/>
            <person name="Woyke T."/>
            <person name="Ryan C.M."/>
            <person name="Banfield J.F."/>
        </authorList>
    </citation>
    <scope>NUCLEOTIDE SEQUENCE [LARGE SCALE GENOMIC DNA]</scope>
    <source>
        <strain evidence="9">CG23_combo_of_CG06-09_8_20_14_all_37_13</strain>
    </source>
</reference>
<proteinExistence type="inferred from homology"/>
<accession>A0A2G9YFS9</accession>
<comment type="caution">
    <text evidence="9">The sequence shown here is derived from an EMBL/GenBank/DDBJ whole genome shotgun (WGS) entry which is preliminary data.</text>
</comment>
<dbReference type="Pfam" id="PF03719">
    <property type="entry name" value="Ribosomal_S5_C"/>
    <property type="match status" value="1"/>
</dbReference>
<dbReference type="InterPro" id="IPR000851">
    <property type="entry name" value="Ribosomal_uS5"/>
</dbReference>
<evidence type="ECO:0000256" key="1">
    <source>
        <dbReference type="ARBA" id="ARBA00008945"/>
    </source>
</evidence>
<dbReference type="Gene3D" id="3.30.160.20">
    <property type="match status" value="1"/>
</dbReference>
<dbReference type="GO" id="GO:0005737">
    <property type="term" value="C:cytoplasm"/>
    <property type="evidence" value="ECO:0007669"/>
    <property type="project" value="UniProtKB-ARBA"/>
</dbReference>
<dbReference type="GO" id="GO:1990904">
    <property type="term" value="C:ribonucleoprotein complex"/>
    <property type="evidence" value="ECO:0007669"/>
    <property type="project" value="UniProtKB-UniRule"/>
</dbReference>
<evidence type="ECO:0000256" key="4">
    <source>
        <dbReference type="ARBA" id="ARBA00035255"/>
    </source>
</evidence>
<dbReference type="GO" id="GO:0005840">
    <property type="term" value="C:ribosome"/>
    <property type="evidence" value="ECO:0007669"/>
    <property type="project" value="UniProtKB-KW"/>
</dbReference>
<gene>
    <name evidence="9" type="ORF">COX44_00170</name>
</gene>
<dbReference type="SUPFAM" id="SSF54211">
    <property type="entry name" value="Ribosomal protein S5 domain 2-like"/>
    <property type="match status" value="1"/>
</dbReference>
<dbReference type="PROSITE" id="PS00585">
    <property type="entry name" value="RIBOSOMAL_S5"/>
    <property type="match status" value="1"/>
</dbReference>
<dbReference type="SUPFAM" id="SSF54768">
    <property type="entry name" value="dsRNA-binding domain-like"/>
    <property type="match status" value="1"/>
</dbReference>
<keyword evidence="2 6" id="KW-0689">Ribosomal protein</keyword>
<keyword evidence="3 6" id="KW-0687">Ribonucleoprotein</keyword>
<dbReference type="PANTHER" id="PTHR48277">
    <property type="entry name" value="MITOCHONDRIAL RIBOSOMAL PROTEIN S5"/>
    <property type="match status" value="1"/>
</dbReference>
<evidence type="ECO:0000313" key="10">
    <source>
        <dbReference type="Proteomes" id="UP000231480"/>
    </source>
</evidence>
<dbReference type="Gene3D" id="3.30.230.10">
    <property type="match status" value="1"/>
</dbReference>
<protein>
    <recommendedName>
        <fullName evidence="4">Small ribosomal subunit protein uS5</fullName>
    </recommendedName>
    <alternativeName>
        <fullName evidence="5">30S ribosomal protein S5</fullName>
    </alternativeName>
</protein>
<sequence>MFKDRDFETKLIDIARVTRVVAGGKRFRFRTVVVIGDRKGGIGLAVGKGADVSGAMDKAITKAKKNLIKVPLINGTISNYIEVKHKSAKIILKPRKDALVAGGVIRIMARLAGIQSISAKMLGSQNKLNNAQAMMIALKKLKKHADTPTKTKVKKEK</sequence>
<dbReference type="Pfam" id="PF00333">
    <property type="entry name" value="Ribosomal_S5"/>
    <property type="match status" value="1"/>
</dbReference>
<dbReference type="GO" id="GO:0003723">
    <property type="term" value="F:RNA binding"/>
    <property type="evidence" value="ECO:0007669"/>
    <property type="project" value="InterPro"/>
</dbReference>
<dbReference type="InterPro" id="IPR014721">
    <property type="entry name" value="Ribsml_uS5_D2-typ_fold_subgr"/>
</dbReference>
<dbReference type="PANTHER" id="PTHR48277:SF1">
    <property type="entry name" value="MITOCHONDRIAL RIBOSOMAL PROTEIN S5"/>
    <property type="match status" value="1"/>
</dbReference>